<dbReference type="InterPro" id="IPR045704">
    <property type="entry name" value="KCTD18_C"/>
</dbReference>
<reference evidence="3" key="1">
    <citation type="journal article" date="2021" name="Evol. Appl.">
        <title>The genome of the Pyrenean desman and the effects of bottlenecks and inbreeding on the genomic landscape of an endangered species.</title>
        <authorList>
            <person name="Escoda L."/>
            <person name="Castresana J."/>
        </authorList>
    </citation>
    <scope>NUCLEOTIDE SEQUENCE</scope>
    <source>
        <strain evidence="3">IBE-C5619</strain>
    </source>
</reference>
<dbReference type="Pfam" id="PF02214">
    <property type="entry name" value="BTB_2"/>
    <property type="match status" value="1"/>
</dbReference>
<evidence type="ECO:0000313" key="3">
    <source>
        <dbReference type="EMBL" id="KAG8521019.1"/>
    </source>
</evidence>
<dbReference type="AlphaFoldDB" id="A0A8J6DUE7"/>
<dbReference type="InterPro" id="IPR003131">
    <property type="entry name" value="T1-type_BTB"/>
</dbReference>
<sequence length="538" mass="59087">ARQGRAARGRRWGCPVPRVAEQLRRRSLPRRPRGVRRLRRLPGWLQVSRGGCLHGPALRRKGAPGGPRGPGRRRGAPMKGPGRADNAGVPDCRLGLGADLGFLGRGCFEVKSHVLVEAMDSPKAEEEVVDILRLNVGGYHYTARRESLCRFKDSMLASMFSGRFPLKTDESGACVIDRDGHLFKYLLDYLHGEVHIPTDEQTRVALQEEADYFGIPYPYSLSDHLANEMETYSLRSNIELKKALTDFCDSYGLVCNKPTVWVLHYLNTSGASCESRIIGVYATKTDGTDAIDKQLGGRIHSKSIFKREAGNNVQYIWSYYSVAELKEMMDAFDAWEGKGTVQFFYFMAAGVSYWRVPHELIECWTLEERPLFGSLRHMAPIRKRRLIAFNEEEEESMSSKTGPKPVRFLGPSTSTQIKVKNSASVRVSPVTSLQTCSRGANPSPGAKGALKAQSFVDLGTPGPGSAENGATHPPPSKVLLSEKKATPHRVIKLKRTPLCAAGPSASACTAPRSTGASEPTLEATGALNRTENGQGQTD</sequence>
<organism evidence="3 4">
    <name type="scientific">Galemys pyrenaicus</name>
    <name type="common">Iberian desman</name>
    <name type="synonym">Pyrenean desman</name>
    <dbReference type="NCBI Taxonomy" id="202257"/>
    <lineage>
        <taxon>Eukaryota</taxon>
        <taxon>Metazoa</taxon>
        <taxon>Chordata</taxon>
        <taxon>Craniata</taxon>
        <taxon>Vertebrata</taxon>
        <taxon>Euteleostomi</taxon>
        <taxon>Mammalia</taxon>
        <taxon>Eutheria</taxon>
        <taxon>Laurasiatheria</taxon>
        <taxon>Eulipotyphla</taxon>
        <taxon>Talpidae</taxon>
        <taxon>Galemys</taxon>
    </lineage>
</organism>
<dbReference type="CDD" id="cd18372">
    <property type="entry name" value="BTB_POZ_KCTD18"/>
    <property type="match status" value="1"/>
</dbReference>
<dbReference type="InterPro" id="IPR000210">
    <property type="entry name" value="BTB/POZ_dom"/>
</dbReference>
<evidence type="ECO:0000259" key="2">
    <source>
        <dbReference type="SMART" id="SM00225"/>
    </source>
</evidence>
<dbReference type="SMART" id="SM00225">
    <property type="entry name" value="BTB"/>
    <property type="match status" value="1"/>
</dbReference>
<dbReference type="GO" id="GO:0051260">
    <property type="term" value="P:protein homooligomerization"/>
    <property type="evidence" value="ECO:0007669"/>
    <property type="project" value="InterPro"/>
</dbReference>
<feature type="region of interest" description="Disordered" evidence="1">
    <location>
        <begin position="501"/>
        <end position="538"/>
    </location>
</feature>
<dbReference type="OrthoDB" id="2414723at2759"/>
<feature type="domain" description="BTB" evidence="2">
    <location>
        <begin position="130"/>
        <end position="230"/>
    </location>
</feature>
<gene>
    <name evidence="3" type="ORF">J0S82_014139</name>
</gene>
<feature type="compositionally biased region" description="Polar residues" evidence="1">
    <location>
        <begin position="527"/>
        <end position="538"/>
    </location>
</feature>
<dbReference type="Gene3D" id="3.30.710.10">
    <property type="entry name" value="Potassium Channel Kv1.1, Chain A"/>
    <property type="match status" value="1"/>
</dbReference>
<comment type="caution">
    <text evidence="3">The sequence shown here is derived from an EMBL/GenBank/DDBJ whole genome shotgun (WGS) entry which is preliminary data.</text>
</comment>
<feature type="region of interest" description="Disordered" evidence="1">
    <location>
        <begin position="55"/>
        <end position="87"/>
    </location>
</feature>
<dbReference type="Pfam" id="PF19321">
    <property type="entry name" value="KCTD18_C"/>
    <property type="match status" value="1"/>
</dbReference>
<evidence type="ECO:0000256" key="1">
    <source>
        <dbReference type="SAM" id="MobiDB-lite"/>
    </source>
</evidence>
<proteinExistence type="predicted"/>
<dbReference type="EMBL" id="JAGFMF010011501">
    <property type="protein sequence ID" value="KAG8521019.1"/>
    <property type="molecule type" value="Genomic_DNA"/>
</dbReference>
<dbReference type="PANTHER" id="PTHR14499:SF4">
    <property type="entry name" value="BTB_POZ DOMAIN-CONTAINING PROTEIN KCTD18"/>
    <property type="match status" value="1"/>
</dbReference>
<protein>
    <submittedName>
        <fullName evidence="3">BTB/POZ domain-containing protein KCTD18</fullName>
    </submittedName>
</protein>
<accession>A0A8J6DUE7</accession>
<feature type="region of interest" description="Disordered" evidence="1">
    <location>
        <begin position="455"/>
        <end position="484"/>
    </location>
</feature>
<dbReference type="InterPro" id="IPR011333">
    <property type="entry name" value="SKP1/BTB/POZ_sf"/>
</dbReference>
<dbReference type="Proteomes" id="UP000700334">
    <property type="component" value="Unassembled WGS sequence"/>
</dbReference>
<dbReference type="PANTHER" id="PTHR14499">
    <property type="entry name" value="POTASSIUM CHANNEL TETRAMERIZATION DOMAIN-CONTAINING"/>
    <property type="match status" value="1"/>
</dbReference>
<keyword evidence="4" id="KW-1185">Reference proteome</keyword>
<evidence type="ECO:0000313" key="4">
    <source>
        <dbReference type="Proteomes" id="UP000700334"/>
    </source>
</evidence>
<dbReference type="SUPFAM" id="SSF54695">
    <property type="entry name" value="POZ domain"/>
    <property type="match status" value="1"/>
</dbReference>
<name>A0A8J6DUE7_GALPY</name>
<feature type="non-terminal residue" evidence="3">
    <location>
        <position position="538"/>
    </location>
</feature>